<comment type="caution">
    <text evidence="4">The sequence shown here is derived from an EMBL/GenBank/DDBJ whole genome shotgun (WGS) entry which is preliminary data.</text>
</comment>
<evidence type="ECO:0000259" key="3">
    <source>
        <dbReference type="Pfam" id="PF00561"/>
    </source>
</evidence>
<protein>
    <recommendedName>
        <fullName evidence="3">AB hydrolase-1 domain-containing protein</fullName>
    </recommendedName>
</protein>
<dbReference type="InterPro" id="IPR000073">
    <property type="entry name" value="AB_hydrolase_1"/>
</dbReference>
<accession>A0A818R041</accession>
<evidence type="ECO:0000256" key="1">
    <source>
        <dbReference type="ARBA" id="ARBA00022801"/>
    </source>
</evidence>
<evidence type="ECO:0000313" key="6">
    <source>
        <dbReference type="Proteomes" id="UP000663865"/>
    </source>
</evidence>
<dbReference type="GO" id="GO:0004301">
    <property type="term" value="F:epoxide hydrolase activity"/>
    <property type="evidence" value="ECO:0007669"/>
    <property type="project" value="UniProtKB-ARBA"/>
</dbReference>
<name>A0A818R041_9BILA</name>
<dbReference type="InterPro" id="IPR029058">
    <property type="entry name" value="AB_hydrolase_fold"/>
</dbReference>
<dbReference type="EMBL" id="CAJOBS010000505">
    <property type="protein sequence ID" value="CAF4591471.1"/>
    <property type="molecule type" value="Genomic_DNA"/>
</dbReference>
<dbReference type="Pfam" id="PF00561">
    <property type="entry name" value="Abhydrolase_1"/>
    <property type="match status" value="1"/>
</dbReference>
<dbReference type="Proteomes" id="UP000663838">
    <property type="component" value="Unassembled WGS sequence"/>
</dbReference>
<evidence type="ECO:0000256" key="2">
    <source>
        <dbReference type="ARBA" id="ARBA00038334"/>
    </source>
</evidence>
<dbReference type="EMBL" id="CAJNYV010004100">
    <property type="protein sequence ID" value="CAF3644360.1"/>
    <property type="molecule type" value="Genomic_DNA"/>
</dbReference>
<keyword evidence="1" id="KW-0378">Hydrolase</keyword>
<evidence type="ECO:0000313" key="4">
    <source>
        <dbReference type="EMBL" id="CAF3644360.1"/>
    </source>
</evidence>
<evidence type="ECO:0000313" key="5">
    <source>
        <dbReference type="EMBL" id="CAF4591471.1"/>
    </source>
</evidence>
<dbReference type="PANTHER" id="PTHR43329">
    <property type="entry name" value="EPOXIDE HYDROLASE"/>
    <property type="match status" value="1"/>
</dbReference>
<comment type="similarity">
    <text evidence="2">Belongs to the AB hydrolase superfamily. Epoxide hydrolase family.</text>
</comment>
<dbReference type="PRINTS" id="PR00412">
    <property type="entry name" value="EPOXHYDRLASE"/>
</dbReference>
<dbReference type="Gene3D" id="3.40.50.1820">
    <property type="entry name" value="alpha/beta hydrolase"/>
    <property type="match status" value="1"/>
</dbReference>
<sequence>MISKSVQTQNDDQQYIYDEFEAENFEVAPGINYEYIYIKANNNNNNNTKATFLFLHGFPESFHSWKYQVEYFAHQNFDCLMPNLMGYGKTYSPLDMNEYKLKSMVNHLGSLLDYLNLNKVIVVGHDWGTQLANRFVLYYPQRTLGLVMINGGYGAPALFDLDLAIEYSKQVYGYETLGYWKFFIADDAAKIMENNVESFTDLGFAKDPLLWKTDLAPIGKLRNWLLNGNTTTRASYMTDDDYKNFRQYIVEGMKPKLNWYKSQVANINWSDEMSLDPIIQRPVLSIGGTKDYVVIASTAAEQKRYIADLDIITLEAAHWTMIEKSDEVNRAMHIWTKRILSM</sequence>
<dbReference type="SUPFAM" id="SSF53474">
    <property type="entry name" value="alpha/beta-Hydrolases"/>
    <property type="match status" value="1"/>
</dbReference>
<gene>
    <name evidence="4" type="ORF">KIK155_LOCUS23108</name>
    <name evidence="5" type="ORF">TOA249_LOCUS9970</name>
</gene>
<dbReference type="Proteomes" id="UP000663865">
    <property type="component" value="Unassembled WGS sequence"/>
</dbReference>
<organism evidence="4 6">
    <name type="scientific">Rotaria socialis</name>
    <dbReference type="NCBI Taxonomy" id="392032"/>
    <lineage>
        <taxon>Eukaryota</taxon>
        <taxon>Metazoa</taxon>
        <taxon>Spiralia</taxon>
        <taxon>Gnathifera</taxon>
        <taxon>Rotifera</taxon>
        <taxon>Eurotatoria</taxon>
        <taxon>Bdelloidea</taxon>
        <taxon>Philodinida</taxon>
        <taxon>Philodinidae</taxon>
        <taxon>Rotaria</taxon>
    </lineage>
</organism>
<feature type="domain" description="AB hydrolase-1" evidence="3">
    <location>
        <begin position="51"/>
        <end position="324"/>
    </location>
</feature>
<dbReference type="InterPro" id="IPR000639">
    <property type="entry name" value="Epox_hydrolase-like"/>
</dbReference>
<proteinExistence type="inferred from homology"/>
<reference evidence="4" key="1">
    <citation type="submission" date="2021-02" db="EMBL/GenBank/DDBJ databases">
        <authorList>
            <person name="Nowell W R."/>
        </authorList>
    </citation>
    <scope>NUCLEOTIDE SEQUENCE</scope>
</reference>
<dbReference type="AlphaFoldDB" id="A0A818R041"/>